<proteinExistence type="predicted"/>
<dbReference type="Gene3D" id="3.40.710.10">
    <property type="entry name" value="DD-peptidase/beta-lactamase superfamily"/>
    <property type="match status" value="1"/>
</dbReference>
<reference evidence="2 3" key="1">
    <citation type="submission" date="2017-01" db="EMBL/GenBank/DDBJ databases">
        <title>Complete genome of Tateyamaria omphalii DOK1-4 isolated from seawater in Dokdo.</title>
        <authorList>
            <person name="Kim J.H."/>
            <person name="Chi W.-J."/>
        </authorList>
    </citation>
    <scope>NUCLEOTIDE SEQUENCE [LARGE SCALE GENOMIC DNA]</scope>
    <source>
        <strain evidence="2 3">DOK1-4</strain>
    </source>
</reference>
<dbReference type="STRING" id="299262.BWR18_01965"/>
<organism evidence="2 3">
    <name type="scientific">Tateyamaria omphalii</name>
    <dbReference type="NCBI Taxonomy" id="299262"/>
    <lineage>
        <taxon>Bacteria</taxon>
        <taxon>Pseudomonadati</taxon>
        <taxon>Pseudomonadota</taxon>
        <taxon>Alphaproteobacteria</taxon>
        <taxon>Rhodobacterales</taxon>
        <taxon>Roseobacteraceae</taxon>
        <taxon>Tateyamaria</taxon>
    </lineage>
</organism>
<dbReference type="RefSeq" id="WP_076626466.1">
    <property type="nucleotide sequence ID" value="NZ_CP019312.1"/>
</dbReference>
<dbReference type="PANTHER" id="PTHR43283">
    <property type="entry name" value="BETA-LACTAMASE-RELATED"/>
    <property type="match status" value="1"/>
</dbReference>
<dbReference type="InterPro" id="IPR001466">
    <property type="entry name" value="Beta-lactam-related"/>
</dbReference>
<dbReference type="OrthoDB" id="5377981at2"/>
<evidence type="ECO:0000313" key="3">
    <source>
        <dbReference type="Proteomes" id="UP000186336"/>
    </source>
</evidence>
<dbReference type="EMBL" id="CP019312">
    <property type="protein sequence ID" value="APX10599.1"/>
    <property type="molecule type" value="Genomic_DNA"/>
</dbReference>
<dbReference type="AlphaFoldDB" id="A0A1P8MRK3"/>
<dbReference type="InterPro" id="IPR050789">
    <property type="entry name" value="Diverse_Enzym_Activities"/>
</dbReference>
<evidence type="ECO:0000259" key="1">
    <source>
        <dbReference type="Pfam" id="PF00144"/>
    </source>
</evidence>
<dbReference type="InterPro" id="IPR012338">
    <property type="entry name" value="Beta-lactam/transpept-like"/>
</dbReference>
<dbReference type="Proteomes" id="UP000186336">
    <property type="component" value="Chromosome"/>
</dbReference>
<dbReference type="Pfam" id="PF00144">
    <property type="entry name" value="Beta-lactamase"/>
    <property type="match status" value="1"/>
</dbReference>
<keyword evidence="3" id="KW-1185">Reference proteome</keyword>
<evidence type="ECO:0000313" key="2">
    <source>
        <dbReference type="EMBL" id="APX10599.1"/>
    </source>
</evidence>
<dbReference type="SUPFAM" id="SSF56601">
    <property type="entry name" value="beta-lactamase/transpeptidase-like"/>
    <property type="match status" value="1"/>
</dbReference>
<name>A0A1P8MRK3_9RHOB</name>
<protein>
    <recommendedName>
        <fullName evidence="1">Beta-lactamase-related domain-containing protein</fullName>
    </recommendedName>
</protein>
<accession>A0A1P8MRK3</accession>
<gene>
    <name evidence="2" type="ORF">BWR18_01965</name>
</gene>
<sequence>MMTSVIVQQLVGEGAIDIDAPLAAQMDLTGLEDIPNIHDVMVRELLSNRPGIPDFDSIPGQSGLRAFIERLMQHPDRPLETGKLLALASGQDASFAPGEAYEYWNTNFLLLQKLVEQITGDSFGQVFSNRVFSVAGMKDSSLKSDGTFENGLLSYAELVPDQIIDVTDAPLDFGASGGVVSTTSDMIRFLDALLVSRALLSPGQMEEMLDFRTPDSTPSQDG</sequence>
<dbReference type="KEGG" id="tom:BWR18_01965"/>
<feature type="domain" description="Beta-lactamase-related" evidence="1">
    <location>
        <begin position="2"/>
        <end position="214"/>
    </location>
</feature>